<proteinExistence type="predicted"/>
<dbReference type="AlphaFoldDB" id="A0A9D4LZU1"/>
<organism evidence="1 2">
    <name type="scientific">Dreissena polymorpha</name>
    <name type="common">Zebra mussel</name>
    <name type="synonym">Mytilus polymorpha</name>
    <dbReference type="NCBI Taxonomy" id="45954"/>
    <lineage>
        <taxon>Eukaryota</taxon>
        <taxon>Metazoa</taxon>
        <taxon>Spiralia</taxon>
        <taxon>Lophotrochozoa</taxon>
        <taxon>Mollusca</taxon>
        <taxon>Bivalvia</taxon>
        <taxon>Autobranchia</taxon>
        <taxon>Heteroconchia</taxon>
        <taxon>Euheterodonta</taxon>
        <taxon>Imparidentia</taxon>
        <taxon>Neoheterodontei</taxon>
        <taxon>Myida</taxon>
        <taxon>Dreissenoidea</taxon>
        <taxon>Dreissenidae</taxon>
        <taxon>Dreissena</taxon>
    </lineage>
</organism>
<dbReference type="EMBL" id="JAIWYP010000002">
    <property type="protein sequence ID" value="KAH3866739.1"/>
    <property type="molecule type" value="Genomic_DNA"/>
</dbReference>
<reference evidence="1" key="1">
    <citation type="journal article" date="2019" name="bioRxiv">
        <title>The Genome of the Zebra Mussel, Dreissena polymorpha: A Resource for Invasive Species Research.</title>
        <authorList>
            <person name="McCartney M.A."/>
            <person name="Auch B."/>
            <person name="Kono T."/>
            <person name="Mallez S."/>
            <person name="Zhang Y."/>
            <person name="Obille A."/>
            <person name="Becker A."/>
            <person name="Abrahante J.E."/>
            <person name="Garbe J."/>
            <person name="Badalamenti J.P."/>
            <person name="Herman A."/>
            <person name="Mangelson H."/>
            <person name="Liachko I."/>
            <person name="Sullivan S."/>
            <person name="Sone E.D."/>
            <person name="Koren S."/>
            <person name="Silverstein K.A.T."/>
            <person name="Beckman K.B."/>
            <person name="Gohl D.M."/>
        </authorList>
    </citation>
    <scope>NUCLEOTIDE SEQUENCE</scope>
    <source>
        <strain evidence="1">Duluth1</strain>
        <tissue evidence="1">Whole animal</tissue>
    </source>
</reference>
<evidence type="ECO:0000313" key="2">
    <source>
        <dbReference type="Proteomes" id="UP000828390"/>
    </source>
</evidence>
<keyword evidence="2" id="KW-1185">Reference proteome</keyword>
<reference evidence="1" key="2">
    <citation type="submission" date="2020-11" db="EMBL/GenBank/DDBJ databases">
        <authorList>
            <person name="McCartney M.A."/>
            <person name="Auch B."/>
            <person name="Kono T."/>
            <person name="Mallez S."/>
            <person name="Becker A."/>
            <person name="Gohl D.M."/>
            <person name="Silverstein K.A.T."/>
            <person name="Koren S."/>
            <person name="Bechman K.B."/>
            <person name="Herman A."/>
            <person name="Abrahante J.E."/>
            <person name="Garbe J."/>
        </authorList>
    </citation>
    <scope>NUCLEOTIDE SEQUENCE</scope>
    <source>
        <strain evidence="1">Duluth1</strain>
        <tissue evidence="1">Whole animal</tissue>
    </source>
</reference>
<protein>
    <submittedName>
        <fullName evidence="1">Uncharacterized protein</fullName>
    </submittedName>
</protein>
<sequence>MIYNYNRNNQSIHQYVRQLMALPFLPAGHITETFHQLQARANSVQVTQLVDYVNRQWINNAIFRVEDWSVFRRSIRTNNDVEGWHHRLNSQAHHGAVPLLRAGTSPAQGSRDRIGTSACSLPTWNVSSVHQPPTHAWKNTGQSIRMVKCPLPPF</sequence>
<name>A0A9D4LZU1_DREPO</name>
<accession>A0A9D4LZU1</accession>
<evidence type="ECO:0000313" key="1">
    <source>
        <dbReference type="EMBL" id="KAH3866739.1"/>
    </source>
</evidence>
<dbReference type="Proteomes" id="UP000828390">
    <property type="component" value="Unassembled WGS sequence"/>
</dbReference>
<gene>
    <name evidence="1" type="ORF">DPMN_029838</name>
</gene>
<comment type="caution">
    <text evidence="1">The sequence shown here is derived from an EMBL/GenBank/DDBJ whole genome shotgun (WGS) entry which is preliminary data.</text>
</comment>